<dbReference type="Pfam" id="PF06985">
    <property type="entry name" value="HET"/>
    <property type="match status" value="1"/>
</dbReference>
<evidence type="ECO:0000313" key="3">
    <source>
        <dbReference type="Proteomes" id="UP001446871"/>
    </source>
</evidence>
<dbReference type="PANTHER" id="PTHR24148:SF64">
    <property type="entry name" value="HETEROKARYON INCOMPATIBILITY DOMAIN-CONTAINING PROTEIN"/>
    <property type="match status" value="1"/>
</dbReference>
<proteinExistence type="predicted"/>
<comment type="caution">
    <text evidence="2">The sequence shown here is derived from an EMBL/GenBank/DDBJ whole genome shotgun (WGS) entry which is preliminary data.</text>
</comment>
<dbReference type="CDD" id="cd00201">
    <property type="entry name" value="WW"/>
    <property type="match status" value="1"/>
</dbReference>
<dbReference type="Pfam" id="PF26639">
    <property type="entry name" value="Het-6_barrel"/>
    <property type="match status" value="1"/>
</dbReference>
<protein>
    <submittedName>
        <fullName evidence="2">HET-domain-containing protein</fullName>
    </submittedName>
</protein>
<reference evidence="2 3" key="1">
    <citation type="submission" date="2023-01" db="EMBL/GenBank/DDBJ databases">
        <title>Analysis of 21 Apiospora genomes using comparative genomics revels a genus with tremendous synthesis potential of carbohydrate active enzymes and secondary metabolites.</title>
        <authorList>
            <person name="Sorensen T."/>
        </authorList>
    </citation>
    <scope>NUCLEOTIDE SEQUENCE [LARGE SCALE GENOMIC DNA]</scope>
    <source>
        <strain evidence="2 3">CBS 83171</strain>
    </source>
</reference>
<dbReference type="PANTHER" id="PTHR24148">
    <property type="entry name" value="ANKYRIN REPEAT DOMAIN-CONTAINING PROTEIN 39 HOMOLOG-RELATED"/>
    <property type="match status" value="1"/>
</dbReference>
<keyword evidence="3" id="KW-1185">Reference proteome</keyword>
<dbReference type="InterPro" id="IPR010730">
    <property type="entry name" value="HET"/>
</dbReference>
<accession>A0ABR1U2R9</accession>
<name>A0ABR1U2R9_9PEZI</name>
<dbReference type="Proteomes" id="UP001446871">
    <property type="component" value="Unassembled WGS sequence"/>
</dbReference>
<dbReference type="PROSITE" id="PS50020">
    <property type="entry name" value="WW_DOMAIN_2"/>
    <property type="match status" value="1"/>
</dbReference>
<evidence type="ECO:0000313" key="2">
    <source>
        <dbReference type="EMBL" id="KAK8053200.1"/>
    </source>
</evidence>
<feature type="domain" description="WW" evidence="1">
    <location>
        <begin position="512"/>
        <end position="546"/>
    </location>
</feature>
<sequence length="588" mass="66245">MPHYRYSPLQDSEIRLLAIWGSRHMTDDIVVTLTTFEQSAIPAYECLSYVWGSEDDKKDIRVTGSMQGSLPVTQNLDEAIRHLRHEDTSRIMWIDAICIDQSDLDERSRQVSKMGQIFKDASRVVFWLGREDNQSSLGMQVLESLGNRVRLNDQQEISFIDPLDNLQYGPTHARRMPPFTDSEWAGIGDVICRPWFNRLWIRQEIFLASSSAIVQCGTISVPWSEFLRALHAIRAFLARDQPDLEIVPDYADTSSAMEVYRRTVERYLATYQNLHILTECRYNRDSSRAANPTWVPDWSDNSLQGQLKVWVSVASSCLKTPIEKPVEGVLRVAGISAATIETLAPLPFHEDWDREDEATIKRGLQELVLGSVQDQRASIGAAELDAYTRTFVCDDIAENFHPADPNLSTLEDSKKYVSRMLAYGDMPGQQGAAKYPDIAAGFSQGRQLFGAQDGDFGLVPSVAQPGDQICVLIGCDTPILLRPGTDDTFVVIGECFMLSITSGQALIGKLPGGVRGSWVWIPEKRAYSYAFINIDTGETSWEDPRLDLLGIDLEDYRQRLAQNPWAKLTVDFQTLQKVNPAVRYFDLI</sequence>
<gene>
    <name evidence="2" type="ORF">PG996_012501</name>
</gene>
<dbReference type="InterPro" id="IPR001202">
    <property type="entry name" value="WW_dom"/>
</dbReference>
<dbReference type="EMBL" id="JAQQWM010000008">
    <property type="protein sequence ID" value="KAK8053200.1"/>
    <property type="molecule type" value="Genomic_DNA"/>
</dbReference>
<organism evidence="2 3">
    <name type="scientific">Apiospora saccharicola</name>
    <dbReference type="NCBI Taxonomy" id="335842"/>
    <lineage>
        <taxon>Eukaryota</taxon>
        <taxon>Fungi</taxon>
        <taxon>Dikarya</taxon>
        <taxon>Ascomycota</taxon>
        <taxon>Pezizomycotina</taxon>
        <taxon>Sordariomycetes</taxon>
        <taxon>Xylariomycetidae</taxon>
        <taxon>Amphisphaeriales</taxon>
        <taxon>Apiosporaceae</taxon>
        <taxon>Apiospora</taxon>
    </lineage>
</organism>
<evidence type="ECO:0000259" key="1">
    <source>
        <dbReference type="PROSITE" id="PS50020"/>
    </source>
</evidence>
<dbReference type="InterPro" id="IPR052895">
    <property type="entry name" value="HetReg/Transcr_Mod"/>
</dbReference>